<dbReference type="PANTHER" id="PTHR43767">
    <property type="entry name" value="LONG-CHAIN-FATTY-ACID--COA LIGASE"/>
    <property type="match status" value="1"/>
</dbReference>
<dbReference type="EMBL" id="SSNY01000013">
    <property type="protein sequence ID" value="THF55091.1"/>
    <property type="molecule type" value="Genomic_DNA"/>
</dbReference>
<accession>A0ABY2Q2D9</accession>
<evidence type="ECO:0000259" key="2">
    <source>
        <dbReference type="Pfam" id="PF13193"/>
    </source>
</evidence>
<dbReference type="PROSITE" id="PS00455">
    <property type="entry name" value="AMP_BINDING"/>
    <property type="match status" value="1"/>
</dbReference>
<evidence type="ECO:0000313" key="4">
    <source>
        <dbReference type="Proteomes" id="UP000306441"/>
    </source>
</evidence>
<dbReference type="InterPro" id="IPR042099">
    <property type="entry name" value="ANL_N_sf"/>
</dbReference>
<protein>
    <submittedName>
        <fullName evidence="3">Acyl--CoA ligase</fullName>
    </submittedName>
</protein>
<evidence type="ECO:0000313" key="3">
    <source>
        <dbReference type="EMBL" id="THF55091.1"/>
    </source>
</evidence>
<reference evidence="3 4" key="1">
    <citation type="submission" date="2019-04" db="EMBL/GenBank/DDBJ databases">
        <title>Mesorhizobium composti sp. nov., isolated from compost.</title>
        <authorList>
            <person name="Lin S.-Y."/>
            <person name="Hameed A."/>
            <person name="Hsieh Y.-T."/>
            <person name="Young C.-C."/>
        </authorList>
    </citation>
    <scope>NUCLEOTIDE SEQUENCE [LARGE SCALE GENOMIC DNA]</scope>
    <source>
        <strain evidence="3 4">CC-YTH430</strain>
    </source>
</reference>
<dbReference type="Proteomes" id="UP000306441">
    <property type="component" value="Unassembled WGS sequence"/>
</dbReference>
<dbReference type="SUPFAM" id="SSF56801">
    <property type="entry name" value="Acetyl-CoA synthetase-like"/>
    <property type="match status" value="1"/>
</dbReference>
<proteinExistence type="predicted"/>
<name>A0ABY2Q2D9_9HYPH</name>
<dbReference type="Gene3D" id="3.30.300.30">
    <property type="match status" value="1"/>
</dbReference>
<organism evidence="3 4">
    <name type="scientific">Ollibium composti</name>
    <dbReference type="NCBI Taxonomy" id="2675109"/>
    <lineage>
        <taxon>Bacteria</taxon>
        <taxon>Pseudomonadati</taxon>
        <taxon>Pseudomonadota</taxon>
        <taxon>Alphaproteobacteria</taxon>
        <taxon>Hyphomicrobiales</taxon>
        <taxon>Phyllobacteriaceae</taxon>
        <taxon>Ollibium</taxon>
    </lineage>
</organism>
<dbReference type="InterPro" id="IPR025110">
    <property type="entry name" value="AMP-bd_C"/>
</dbReference>
<dbReference type="InterPro" id="IPR050237">
    <property type="entry name" value="ATP-dep_AMP-bd_enzyme"/>
</dbReference>
<dbReference type="PANTHER" id="PTHR43767:SF10">
    <property type="entry name" value="SURFACTIN SYNTHASE SUBUNIT 1"/>
    <property type="match status" value="1"/>
</dbReference>
<feature type="domain" description="AMP-binding enzyme C-terminal" evidence="2">
    <location>
        <begin position="425"/>
        <end position="499"/>
    </location>
</feature>
<feature type="domain" description="AMP-dependent synthetase/ligase" evidence="1">
    <location>
        <begin position="10"/>
        <end position="369"/>
    </location>
</feature>
<evidence type="ECO:0000259" key="1">
    <source>
        <dbReference type="Pfam" id="PF00501"/>
    </source>
</evidence>
<dbReference type="Gene3D" id="3.40.50.12780">
    <property type="entry name" value="N-terminal domain of ligase-like"/>
    <property type="match status" value="1"/>
</dbReference>
<dbReference type="InterPro" id="IPR020845">
    <property type="entry name" value="AMP-binding_CS"/>
</dbReference>
<dbReference type="RefSeq" id="WP_136359863.1">
    <property type="nucleotide sequence ID" value="NZ_SSNY01000013.1"/>
</dbReference>
<keyword evidence="3" id="KW-0436">Ligase</keyword>
<comment type="caution">
    <text evidence="3">The sequence shown here is derived from an EMBL/GenBank/DDBJ whole genome shotgun (WGS) entry which is preliminary data.</text>
</comment>
<gene>
    <name evidence="3" type="ORF">E6C48_19570</name>
</gene>
<dbReference type="InterPro" id="IPR000873">
    <property type="entry name" value="AMP-dep_synth/lig_dom"/>
</dbReference>
<dbReference type="Pfam" id="PF13193">
    <property type="entry name" value="AMP-binding_C"/>
    <property type="match status" value="1"/>
</dbReference>
<keyword evidence="4" id="KW-1185">Reference proteome</keyword>
<sequence length="513" mass="55336">MRIERYLGLSAAARPDKTALVADRRRLDYREFDDLTDRLATTLATNGVKRGDRVLVFMDNCREAAVSIFTVLKAGAVFCLVNPSTKADKLAYIVADCEPAAVLTLARLMPVVSEALAGCDSVFVASTHGTDDAVPAGAVSLTACLAAEARPLAHGGTDSDLAMLVYTSGSTGRPKGVMMSHGNCDAAAGSITTYLQNTPDDIILNVLPLAFDYGLYQLLMAVRLGATLVLEKSFAFPQAIFERIREERVTGLPLVPTMAAMILRMRGLEPGFLPNLRYITNTAAALPPAHIERLRELFPGVRLYSMYGLTECKRCTYLPPEQLALRPGSVGIAIPGTEVMVLDGADRPVPPGIAGELVVRGPHVMQGYWRDAEATARVLRPGPDPGEKVLHTGDLFTRDAEGYLYFVGRRDDIIKTRGEKVAPKEVEAVLHRHPAIAEAVVVGVPDPILGQAVCAIVVSADPALAERDVIRHCARHLEDFMVPKLVEFRPALPKTDTGKVSRRLAAETVQAAP</sequence>
<dbReference type="Pfam" id="PF00501">
    <property type="entry name" value="AMP-binding"/>
    <property type="match status" value="1"/>
</dbReference>
<dbReference type="GO" id="GO:0016874">
    <property type="term" value="F:ligase activity"/>
    <property type="evidence" value="ECO:0007669"/>
    <property type="project" value="UniProtKB-KW"/>
</dbReference>
<dbReference type="InterPro" id="IPR045851">
    <property type="entry name" value="AMP-bd_C_sf"/>
</dbReference>